<dbReference type="PROSITE" id="PS00647">
    <property type="entry name" value="THYMID_PHOSPHORYLASE"/>
    <property type="match status" value="1"/>
</dbReference>
<dbReference type="InterPro" id="IPR036320">
    <property type="entry name" value="Glycosyl_Trfase_fam3_N_dom_sf"/>
</dbReference>
<keyword evidence="5" id="KW-0808">Transferase</keyword>
<dbReference type="InterPro" id="IPR013102">
    <property type="entry name" value="PYNP_C"/>
</dbReference>
<dbReference type="PATRIC" id="fig|1121439.3.peg.1794"/>
<evidence type="ECO:0000313" key="8">
    <source>
        <dbReference type="EMBL" id="EPR33001.1"/>
    </source>
</evidence>
<evidence type="ECO:0000256" key="2">
    <source>
        <dbReference type="ARBA" id="ARBA00011738"/>
    </source>
</evidence>
<dbReference type="STRING" id="1121439.dsat_0442"/>
<dbReference type="InterPro" id="IPR036566">
    <property type="entry name" value="PYNP-like_C_sf"/>
</dbReference>
<dbReference type="eggNOG" id="COG0213">
    <property type="taxonomic scope" value="Bacteria"/>
</dbReference>
<proteinExistence type="inferred from homology"/>
<dbReference type="GO" id="GO:0009032">
    <property type="term" value="F:thymidine phosphorylase activity"/>
    <property type="evidence" value="ECO:0007669"/>
    <property type="project" value="UniProtKB-EC"/>
</dbReference>
<comment type="caution">
    <text evidence="8">The sequence shown here is derived from an EMBL/GenBank/DDBJ whole genome shotgun (WGS) entry which is preliminary data.</text>
</comment>
<dbReference type="GO" id="GO:0006213">
    <property type="term" value="P:pyrimidine nucleoside metabolic process"/>
    <property type="evidence" value="ECO:0007669"/>
    <property type="project" value="InterPro"/>
</dbReference>
<dbReference type="InterPro" id="IPR017459">
    <property type="entry name" value="Glycosyl_Trfase_fam3_N_dom"/>
</dbReference>
<dbReference type="PIRSF" id="PIRSF000478">
    <property type="entry name" value="TP_PyNP"/>
    <property type="match status" value="1"/>
</dbReference>
<feature type="domain" description="Pyrimidine nucleoside phosphorylase C-terminal" evidence="7">
    <location>
        <begin position="350"/>
        <end position="424"/>
    </location>
</feature>
<dbReference type="FunFam" id="3.40.1030.10:FF:000003">
    <property type="entry name" value="Pyrimidine-nucleoside phosphorylase"/>
    <property type="match status" value="1"/>
</dbReference>
<dbReference type="EC" id="2.4.2.4" evidence="3"/>
<dbReference type="Pfam" id="PF02885">
    <property type="entry name" value="Glycos_trans_3N"/>
    <property type="match status" value="1"/>
</dbReference>
<comment type="subunit">
    <text evidence="2">Homodimer.</text>
</comment>
<comment type="similarity">
    <text evidence="1">Belongs to the thymidine/pyrimidine-nucleoside phosphorylase family.</text>
</comment>
<evidence type="ECO:0000256" key="5">
    <source>
        <dbReference type="ARBA" id="ARBA00022679"/>
    </source>
</evidence>
<evidence type="ECO:0000313" key="9">
    <source>
        <dbReference type="Proteomes" id="UP000014975"/>
    </source>
</evidence>
<dbReference type="Gene3D" id="1.20.970.10">
    <property type="entry name" value="Transferase, Pyrimidine Nucleoside Phosphorylase, Chain C"/>
    <property type="match status" value="1"/>
</dbReference>
<name>S7T8S8_9BACT</name>
<dbReference type="GO" id="GO:0005829">
    <property type="term" value="C:cytosol"/>
    <property type="evidence" value="ECO:0007669"/>
    <property type="project" value="TreeGrafter"/>
</dbReference>
<dbReference type="Proteomes" id="UP000014975">
    <property type="component" value="Unassembled WGS sequence"/>
</dbReference>
<dbReference type="InterPro" id="IPR018090">
    <property type="entry name" value="Pyrmidine_PPas_bac/euk"/>
</dbReference>
<evidence type="ECO:0000256" key="6">
    <source>
        <dbReference type="ARBA" id="ARBA00048550"/>
    </source>
</evidence>
<evidence type="ECO:0000259" key="7">
    <source>
        <dbReference type="SMART" id="SM00941"/>
    </source>
</evidence>
<dbReference type="Pfam" id="PF00591">
    <property type="entry name" value="Glycos_transf_3"/>
    <property type="match status" value="1"/>
</dbReference>
<comment type="catalytic activity">
    <reaction evidence="6">
        <text>thymidine + phosphate = 2-deoxy-alpha-D-ribose 1-phosphate + thymine</text>
        <dbReference type="Rhea" id="RHEA:16037"/>
        <dbReference type="ChEBI" id="CHEBI:17748"/>
        <dbReference type="ChEBI" id="CHEBI:17821"/>
        <dbReference type="ChEBI" id="CHEBI:43474"/>
        <dbReference type="ChEBI" id="CHEBI:57259"/>
        <dbReference type="EC" id="2.4.2.4"/>
    </reaction>
</comment>
<accession>S7T8S8</accession>
<organism evidence="8 9">
    <name type="scientific">Alkalidesulfovibrio alkalitolerans DSM 16529</name>
    <dbReference type="NCBI Taxonomy" id="1121439"/>
    <lineage>
        <taxon>Bacteria</taxon>
        <taxon>Pseudomonadati</taxon>
        <taxon>Thermodesulfobacteriota</taxon>
        <taxon>Desulfovibrionia</taxon>
        <taxon>Desulfovibrionales</taxon>
        <taxon>Desulfovibrionaceae</taxon>
        <taxon>Alkalidesulfovibrio</taxon>
    </lineage>
</organism>
<dbReference type="SUPFAM" id="SSF54680">
    <property type="entry name" value="Pyrimidine nucleoside phosphorylase C-terminal domain"/>
    <property type="match status" value="1"/>
</dbReference>
<dbReference type="SUPFAM" id="SSF52418">
    <property type="entry name" value="Nucleoside phosphorylase/phosphoribosyltransferase catalytic domain"/>
    <property type="match status" value="1"/>
</dbReference>
<dbReference type="NCBIfam" id="TIGR02644">
    <property type="entry name" value="Y_phosphoryl"/>
    <property type="match status" value="1"/>
</dbReference>
<dbReference type="RefSeq" id="WP_020887136.1">
    <property type="nucleotide sequence ID" value="NZ_ATHI01000026.1"/>
</dbReference>
<dbReference type="InterPro" id="IPR000312">
    <property type="entry name" value="Glycosyl_Trfase_fam3"/>
</dbReference>
<dbReference type="PANTHER" id="PTHR10515:SF0">
    <property type="entry name" value="THYMIDINE PHOSPHORYLASE"/>
    <property type="match status" value="1"/>
</dbReference>
<dbReference type="GO" id="GO:0004645">
    <property type="term" value="F:1,4-alpha-oligoglucan phosphorylase activity"/>
    <property type="evidence" value="ECO:0007669"/>
    <property type="project" value="InterPro"/>
</dbReference>
<dbReference type="OrthoDB" id="9763887at2"/>
<protein>
    <recommendedName>
        <fullName evidence="3">thymidine phosphorylase</fullName>
        <ecNumber evidence="3">2.4.2.4</ecNumber>
    </recommendedName>
</protein>
<dbReference type="InterPro" id="IPR035902">
    <property type="entry name" value="Nuc_phospho_transferase"/>
</dbReference>
<dbReference type="Gene3D" id="3.40.1030.10">
    <property type="entry name" value="Nucleoside phosphorylase/phosphoribosyltransferase catalytic domain"/>
    <property type="match status" value="1"/>
</dbReference>
<dbReference type="SMART" id="SM00941">
    <property type="entry name" value="PYNP_C"/>
    <property type="match status" value="1"/>
</dbReference>
<dbReference type="InterPro" id="IPR017872">
    <property type="entry name" value="Pyrmidine_PPase_CS"/>
</dbReference>
<gene>
    <name evidence="8" type="ORF">dsat_0442</name>
</gene>
<dbReference type="InterPro" id="IPR000053">
    <property type="entry name" value="Thymidine/pyrmidine_PPase"/>
</dbReference>
<dbReference type="Gene3D" id="3.90.1170.30">
    <property type="entry name" value="Pyrimidine nucleoside phosphorylase-like, C-terminal domain"/>
    <property type="match status" value="1"/>
</dbReference>
<dbReference type="AlphaFoldDB" id="S7T8S8"/>
<reference evidence="8 9" key="1">
    <citation type="journal article" date="2013" name="Genome Announc.">
        <title>Draft genome sequences for three mercury-methylating, sulfate-reducing bacteria.</title>
        <authorList>
            <person name="Brown S.D."/>
            <person name="Hurt R.A.Jr."/>
            <person name="Gilmour C.C."/>
            <person name="Elias D.A."/>
        </authorList>
    </citation>
    <scope>NUCLEOTIDE SEQUENCE [LARGE SCALE GENOMIC DNA]</scope>
    <source>
        <strain evidence="8 9">DSM 16529</strain>
    </source>
</reference>
<dbReference type="SUPFAM" id="SSF47648">
    <property type="entry name" value="Nucleoside phosphorylase/phosphoribosyltransferase N-terminal domain"/>
    <property type="match status" value="1"/>
</dbReference>
<dbReference type="EMBL" id="ATHI01000026">
    <property type="protein sequence ID" value="EPR33001.1"/>
    <property type="molecule type" value="Genomic_DNA"/>
</dbReference>
<keyword evidence="4" id="KW-0328">Glycosyltransferase</keyword>
<dbReference type="GO" id="GO:0006206">
    <property type="term" value="P:pyrimidine nucleobase metabolic process"/>
    <property type="evidence" value="ECO:0007669"/>
    <property type="project" value="InterPro"/>
</dbReference>
<dbReference type="PANTHER" id="PTHR10515">
    <property type="entry name" value="THYMIDINE PHOSPHORYLASE"/>
    <property type="match status" value="1"/>
</dbReference>
<dbReference type="Pfam" id="PF07831">
    <property type="entry name" value="PYNP_C"/>
    <property type="match status" value="1"/>
</dbReference>
<sequence>MGSLDAVEIIAAKRDGLPLTGEALSFLVDAFTHGQVPDYQMSAFLMAVCLRGMSVEETAALTGAMLRSGRTLAFPGLPRVGDKHSTGGVGDATSFLVGPVCAALGVAVPMIAGRGLGHTGGTVDKLESIPGLRTDLSPSEMEAQVRAVGLCMAGQSAEIAPADRRLYALRDVTCTVESVPLIAASIMSKKLAEGLDALVMDVKCGRGAFMKDEAGARELARTIVEIGAAHGVRVTALLTAMDQPLGRAAGNALEIAEAAALLCGEEPPGTAELLSLSLELSAHLVFLSGAALSVDEARGLARRALASGRAFEVFSRMVAAQGGDASVLERPERLPQALVRRVVAARETGFVTRLDALGLGKACVRLGAGRLRLDDRIDPAAGMIFLAREGDAVKAGEPVLELHAASESLIDAVLPLVDEAVAVGPQAPPIGLLMRGVLSAVC</sequence>
<dbReference type="NCBIfam" id="NF004490">
    <property type="entry name" value="PRK05820.1"/>
    <property type="match status" value="1"/>
</dbReference>
<keyword evidence="9" id="KW-1185">Reference proteome</keyword>
<evidence type="ECO:0000256" key="4">
    <source>
        <dbReference type="ARBA" id="ARBA00022676"/>
    </source>
</evidence>
<evidence type="ECO:0000256" key="1">
    <source>
        <dbReference type="ARBA" id="ARBA00006915"/>
    </source>
</evidence>
<evidence type="ECO:0000256" key="3">
    <source>
        <dbReference type="ARBA" id="ARBA00011892"/>
    </source>
</evidence>